<reference evidence="8 9" key="1">
    <citation type="journal article" date="2023" name="Plants (Basel)">
        <title>Bridging the Gap: Combining Genomics and Transcriptomics Approaches to Understand Stylosanthes scabra, an Orphan Legume from the Brazilian Caatinga.</title>
        <authorList>
            <person name="Ferreira-Neto J.R.C."/>
            <person name="da Silva M.D."/>
            <person name="Binneck E."/>
            <person name="de Melo N.F."/>
            <person name="da Silva R.H."/>
            <person name="de Melo A.L.T.M."/>
            <person name="Pandolfi V."/>
            <person name="Bustamante F.O."/>
            <person name="Brasileiro-Vidal A.C."/>
            <person name="Benko-Iseppon A.M."/>
        </authorList>
    </citation>
    <scope>NUCLEOTIDE SEQUENCE [LARGE SCALE GENOMIC DNA]</scope>
    <source>
        <tissue evidence="8">Leaves</tissue>
    </source>
</reference>
<comment type="subcellular location">
    <subcellularLocation>
        <location evidence="1">Membrane</location>
        <topology evidence="1">Single-pass type I membrane protein</topology>
    </subcellularLocation>
</comment>
<evidence type="ECO:0000256" key="2">
    <source>
        <dbReference type="ARBA" id="ARBA00022527"/>
    </source>
</evidence>
<dbReference type="Proteomes" id="UP001341840">
    <property type="component" value="Unassembled WGS sequence"/>
</dbReference>
<keyword evidence="2" id="KW-0418">Kinase</keyword>
<keyword evidence="4" id="KW-0732">Signal</keyword>
<keyword evidence="3" id="KW-0812">Transmembrane</keyword>
<evidence type="ECO:0000313" key="8">
    <source>
        <dbReference type="EMBL" id="MED6215592.1"/>
    </source>
</evidence>
<gene>
    <name evidence="8" type="ORF">PIB30_115228</name>
</gene>
<sequence>MTVVGLWCIQPIPDDRPTMSKVVEMLEGSMNSLAMPPRPVMSSPIRLVLESSTISSMVESSSIVN</sequence>
<keyword evidence="5" id="KW-1133">Transmembrane helix</keyword>
<evidence type="ECO:0000313" key="9">
    <source>
        <dbReference type="Proteomes" id="UP001341840"/>
    </source>
</evidence>
<evidence type="ECO:0000256" key="5">
    <source>
        <dbReference type="ARBA" id="ARBA00022989"/>
    </source>
</evidence>
<comment type="caution">
    <text evidence="8">The sequence shown here is derived from an EMBL/GenBank/DDBJ whole genome shotgun (WGS) entry which is preliminary data.</text>
</comment>
<evidence type="ECO:0000256" key="3">
    <source>
        <dbReference type="ARBA" id="ARBA00022692"/>
    </source>
</evidence>
<keyword evidence="6" id="KW-0472">Membrane</keyword>
<organism evidence="8 9">
    <name type="scientific">Stylosanthes scabra</name>
    <dbReference type="NCBI Taxonomy" id="79078"/>
    <lineage>
        <taxon>Eukaryota</taxon>
        <taxon>Viridiplantae</taxon>
        <taxon>Streptophyta</taxon>
        <taxon>Embryophyta</taxon>
        <taxon>Tracheophyta</taxon>
        <taxon>Spermatophyta</taxon>
        <taxon>Magnoliopsida</taxon>
        <taxon>eudicotyledons</taxon>
        <taxon>Gunneridae</taxon>
        <taxon>Pentapetalae</taxon>
        <taxon>rosids</taxon>
        <taxon>fabids</taxon>
        <taxon>Fabales</taxon>
        <taxon>Fabaceae</taxon>
        <taxon>Papilionoideae</taxon>
        <taxon>50 kb inversion clade</taxon>
        <taxon>dalbergioids sensu lato</taxon>
        <taxon>Dalbergieae</taxon>
        <taxon>Pterocarpus clade</taxon>
        <taxon>Stylosanthes</taxon>
    </lineage>
</organism>
<keyword evidence="7" id="KW-0325">Glycoprotein</keyword>
<evidence type="ECO:0000256" key="4">
    <source>
        <dbReference type="ARBA" id="ARBA00022729"/>
    </source>
</evidence>
<protein>
    <submittedName>
        <fullName evidence="8">Uncharacterized protein</fullName>
    </submittedName>
</protein>
<evidence type="ECO:0000256" key="7">
    <source>
        <dbReference type="ARBA" id="ARBA00023180"/>
    </source>
</evidence>
<evidence type="ECO:0000256" key="1">
    <source>
        <dbReference type="ARBA" id="ARBA00004479"/>
    </source>
</evidence>
<dbReference type="PANTHER" id="PTHR27009">
    <property type="entry name" value="RUST RESISTANCE KINASE LR10-RELATED"/>
    <property type="match status" value="1"/>
</dbReference>
<dbReference type="InterPro" id="IPR045874">
    <property type="entry name" value="LRK10/LRL21-25-like"/>
</dbReference>
<keyword evidence="2" id="KW-0723">Serine/threonine-protein kinase</keyword>
<keyword evidence="2" id="KW-0808">Transferase</keyword>
<accession>A0ABU6YZ04</accession>
<name>A0ABU6YZ04_9FABA</name>
<evidence type="ECO:0000256" key="6">
    <source>
        <dbReference type="ARBA" id="ARBA00023136"/>
    </source>
</evidence>
<proteinExistence type="predicted"/>
<keyword evidence="9" id="KW-1185">Reference proteome</keyword>
<dbReference type="EMBL" id="JASCZI010253725">
    <property type="protein sequence ID" value="MED6215592.1"/>
    <property type="molecule type" value="Genomic_DNA"/>
</dbReference>